<dbReference type="AlphaFoldDB" id="A0A8K1CDU4"/>
<gene>
    <name evidence="1" type="ORF">Poli38472_012790</name>
</gene>
<organism evidence="1 2">
    <name type="scientific">Pythium oligandrum</name>
    <name type="common">Mycoparasitic fungus</name>
    <dbReference type="NCBI Taxonomy" id="41045"/>
    <lineage>
        <taxon>Eukaryota</taxon>
        <taxon>Sar</taxon>
        <taxon>Stramenopiles</taxon>
        <taxon>Oomycota</taxon>
        <taxon>Peronosporomycetes</taxon>
        <taxon>Pythiales</taxon>
        <taxon>Pythiaceae</taxon>
        <taxon>Pythium</taxon>
    </lineage>
</organism>
<evidence type="ECO:0000313" key="2">
    <source>
        <dbReference type="Proteomes" id="UP000794436"/>
    </source>
</evidence>
<keyword evidence="2" id="KW-1185">Reference proteome</keyword>
<reference evidence="1" key="1">
    <citation type="submission" date="2019-03" db="EMBL/GenBank/DDBJ databases">
        <title>Long read genome sequence of the mycoparasitic Pythium oligandrum ATCC 38472 isolated from sugarbeet rhizosphere.</title>
        <authorList>
            <person name="Gaulin E."/>
        </authorList>
    </citation>
    <scope>NUCLEOTIDE SEQUENCE</scope>
    <source>
        <strain evidence="1">ATCC 38472_TT</strain>
    </source>
</reference>
<name>A0A8K1CDU4_PYTOL</name>
<dbReference type="Proteomes" id="UP000794436">
    <property type="component" value="Unassembled WGS sequence"/>
</dbReference>
<accession>A0A8K1CDU4</accession>
<dbReference type="OrthoDB" id="110120at2759"/>
<evidence type="ECO:0000313" key="1">
    <source>
        <dbReference type="EMBL" id="TMW61599.1"/>
    </source>
</evidence>
<dbReference type="EMBL" id="SPLM01000076">
    <property type="protein sequence ID" value="TMW61599.1"/>
    <property type="molecule type" value="Genomic_DNA"/>
</dbReference>
<proteinExistence type="predicted"/>
<protein>
    <submittedName>
        <fullName evidence="1">Uncharacterized protein</fullName>
    </submittedName>
</protein>
<sequence>MLAGAYVHVHTRFKLSSDESIVWFGMGSFALKLSIQELVKLVILKRHVNDIRTIFMFVGLPTVLIDTQIRLVVQRYQSVCMSLQSTFVMAVVEIVLRWSKVLKLVFEMRYYEHKLVRRFAKRPSNLAENSVSPTSTRTDSRRLSTRLKLELEQWRKRLQLFHAAEAFADMSAEYIAIGCSALFLHAFGHHPNFTLKIVVQEIVKLVILKRRVNDIRTIFLSVGLPTVLIDTQIRLAMQRYQSASMSLLSSVLMAVVEITLRWVKVLKLFLEMQYYERRLVRQLGGQTHSIARNAISPTANDVEDKSIQITVEVQKWRQRLHLFHDAEVFADMSAEYIAIGCSALFLYAFRHHPKYELALLTKHGSTTANLFGVQVTSSAIVWIQLALEVVIDLVSTTLEIPQGVEFQELRKHRAYIAMSFLGIGLLNVQVSSLMYLKGDASAEC</sequence>
<comment type="caution">
    <text evidence="1">The sequence shown here is derived from an EMBL/GenBank/DDBJ whole genome shotgun (WGS) entry which is preliminary data.</text>
</comment>